<keyword evidence="1" id="KW-1133">Transmembrane helix</keyword>
<keyword evidence="1" id="KW-0812">Transmembrane</keyword>
<keyword evidence="3" id="KW-1185">Reference proteome</keyword>
<gene>
    <name evidence="2" type="ORF">C9E81_18995</name>
</gene>
<evidence type="ECO:0000256" key="1">
    <source>
        <dbReference type="SAM" id="Phobius"/>
    </source>
</evidence>
<feature type="transmembrane region" description="Helical" evidence="1">
    <location>
        <begin position="287"/>
        <end position="307"/>
    </location>
</feature>
<reference evidence="2 3" key="1">
    <citation type="submission" date="2018-07" db="EMBL/GenBank/DDBJ databases">
        <authorList>
            <person name="Zhang Y."/>
            <person name="Wang L."/>
            <person name="Ma S."/>
        </authorList>
    </citation>
    <scope>NUCLEOTIDE SEQUENCE [LARGE SCALE GENOMIC DNA]</scope>
    <source>
        <strain evidence="2 3">4-2</strain>
    </source>
</reference>
<feature type="transmembrane region" description="Helical" evidence="1">
    <location>
        <begin position="90"/>
        <end position="113"/>
    </location>
</feature>
<dbReference type="AlphaFoldDB" id="A0A3M0M5E5"/>
<accession>A0A3M0M5E5</accession>
<dbReference type="RefSeq" id="WP_147457634.1">
    <property type="nucleotide sequence ID" value="NZ_QOKZ01000009.1"/>
</dbReference>
<keyword evidence="1" id="KW-0472">Membrane</keyword>
<evidence type="ECO:0000313" key="3">
    <source>
        <dbReference type="Proteomes" id="UP000273516"/>
    </source>
</evidence>
<sequence>MSTINPVKKTAGGDGTDAQGFALRFGWYLCLLAFAIPLTVFHYAASPVWKWAAPERMVELQAASPFQQRILMPAIVGTIQKAAPWLDLHLLFAAAEVAAWMMLIVIAHCGLRAFRIGPPGLPRRLLAMTVVVPVAMHLIVPDFKVVSSLSTNGGDLGLGEWKLVPYFRYVYDLPAAVFILGLVILLKRFADRPDSSRFLAYLGLFALATVNRETTLFMLPAFFVACFGVIGRNLLVLCVAAQAAVFATVHGLVKWFAPGLENSHAAIPATNYENHFLKNLELFSDPLYLLIYLVRFGAGLYLVVLLLHRHVDPVLKRALLAFGIPLFASALLVGRIVEHRVVIELIPILWLAAVQGVMVWCAEQSRMAEFRPERSA</sequence>
<feature type="transmembrane region" description="Helical" evidence="1">
    <location>
        <begin position="125"/>
        <end position="146"/>
    </location>
</feature>
<feature type="transmembrane region" description="Helical" evidence="1">
    <location>
        <begin position="343"/>
        <end position="362"/>
    </location>
</feature>
<feature type="transmembrane region" description="Helical" evidence="1">
    <location>
        <begin position="166"/>
        <end position="186"/>
    </location>
</feature>
<feature type="transmembrane region" description="Helical" evidence="1">
    <location>
        <begin position="319"/>
        <end position="337"/>
    </location>
</feature>
<dbReference type="Proteomes" id="UP000273516">
    <property type="component" value="Unassembled WGS sequence"/>
</dbReference>
<comment type="caution">
    <text evidence="2">The sequence shown here is derived from an EMBL/GenBank/DDBJ whole genome shotgun (WGS) entry which is preliminary data.</text>
</comment>
<organism evidence="2 3">
    <name type="scientific">Paracoccus alkanivorans</name>
    <dbReference type="NCBI Taxonomy" id="2116655"/>
    <lineage>
        <taxon>Bacteria</taxon>
        <taxon>Pseudomonadati</taxon>
        <taxon>Pseudomonadota</taxon>
        <taxon>Alphaproteobacteria</taxon>
        <taxon>Rhodobacterales</taxon>
        <taxon>Paracoccaceae</taxon>
        <taxon>Paracoccus</taxon>
    </lineage>
</organism>
<dbReference type="OrthoDB" id="7059436at2"/>
<protein>
    <submittedName>
        <fullName evidence="2">Uncharacterized protein</fullName>
    </submittedName>
</protein>
<dbReference type="EMBL" id="QOKZ01000009">
    <property type="protein sequence ID" value="RMC32463.1"/>
    <property type="molecule type" value="Genomic_DNA"/>
</dbReference>
<feature type="transmembrane region" description="Helical" evidence="1">
    <location>
        <begin position="25"/>
        <end position="45"/>
    </location>
</feature>
<proteinExistence type="predicted"/>
<evidence type="ECO:0000313" key="2">
    <source>
        <dbReference type="EMBL" id="RMC32463.1"/>
    </source>
</evidence>
<name>A0A3M0M5E5_9RHOB</name>